<evidence type="ECO:0000256" key="1">
    <source>
        <dbReference type="SAM" id="MobiDB-lite"/>
    </source>
</evidence>
<reference evidence="3" key="2">
    <citation type="submission" date="2022-10" db="EMBL/GenBank/DDBJ databases">
        <authorList>
            <consortium name="ENA_rothamsted_submissions"/>
            <consortium name="culmorum"/>
            <person name="King R."/>
        </authorList>
    </citation>
    <scope>NUCLEOTIDE SEQUENCE</scope>
</reference>
<feature type="domain" description="Myb/SANT-like DNA-binding" evidence="2">
    <location>
        <begin position="2"/>
        <end position="80"/>
    </location>
</feature>
<dbReference type="Pfam" id="PF13837">
    <property type="entry name" value="Myb_DNA-bind_4"/>
    <property type="match status" value="1"/>
</dbReference>
<feature type="region of interest" description="Disordered" evidence="1">
    <location>
        <begin position="134"/>
        <end position="173"/>
    </location>
</feature>
<protein>
    <recommendedName>
        <fullName evidence="2">Myb/SANT-like DNA-binding domain-containing protein</fullName>
    </recommendedName>
</protein>
<organism evidence="3 4">
    <name type="scientific">Phaedon cochleariae</name>
    <name type="common">Mustard beetle</name>
    <dbReference type="NCBI Taxonomy" id="80249"/>
    <lineage>
        <taxon>Eukaryota</taxon>
        <taxon>Metazoa</taxon>
        <taxon>Ecdysozoa</taxon>
        <taxon>Arthropoda</taxon>
        <taxon>Hexapoda</taxon>
        <taxon>Insecta</taxon>
        <taxon>Pterygota</taxon>
        <taxon>Neoptera</taxon>
        <taxon>Endopterygota</taxon>
        <taxon>Coleoptera</taxon>
        <taxon>Polyphaga</taxon>
        <taxon>Cucujiformia</taxon>
        <taxon>Chrysomeloidea</taxon>
        <taxon>Chrysomelidae</taxon>
        <taxon>Chrysomelinae</taxon>
        <taxon>Chrysomelini</taxon>
        <taxon>Phaedon</taxon>
    </lineage>
</organism>
<reference evidence="3" key="1">
    <citation type="submission" date="2022-01" db="EMBL/GenBank/DDBJ databases">
        <authorList>
            <person name="King R."/>
        </authorList>
    </citation>
    <scope>NUCLEOTIDE SEQUENCE</scope>
</reference>
<accession>A0A9P0GPK1</accession>
<evidence type="ECO:0000259" key="2">
    <source>
        <dbReference type="Pfam" id="PF13837"/>
    </source>
</evidence>
<gene>
    <name evidence="3" type="ORF">PHAECO_LOCUS5921</name>
</gene>
<feature type="compositionally biased region" description="Polar residues" evidence="1">
    <location>
        <begin position="137"/>
        <end position="148"/>
    </location>
</feature>
<dbReference type="OrthoDB" id="6776907at2759"/>
<dbReference type="InterPro" id="IPR044822">
    <property type="entry name" value="Myb_DNA-bind_4"/>
</dbReference>
<dbReference type="EMBL" id="OU896723">
    <property type="protein sequence ID" value="CAH1154937.1"/>
    <property type="molecule type" value="Genomic_DNA"/>
</dbReference>
<name>A0A9P0GPK1_PHACE</name>
<proteinExistence type="predicted"/>
<keyword evidence="4" id="KW-1185">Reference proteome</keyword>
<evidence type="ECO:0000313" key="3">
    <source>
        <dbReference type="EMBL" id="CAH1154937.1"/>
    </source>
</evidence>
<evidence type="ECO:0000313" key="4">
    <source>
        <dbReference type="Proteomes" id="UP001153737"/>
    </source>
</evidence>
<dbReference type="Gene3D" id="1.10.10.60">
    <property type="entry name" value="Homeodomain-like"/>
    <property type="match status" value="1"/>
</dbReference>
<sequence>MLIYLYKENKPKVASGYIKTMKRLWEIIAREMSNAFKITISPAECENKFRVLERSYKKVVDNNNKTGRAAKAFEYQTEFDEIFGKKANYRPLLLLTDNESIVPTKVVPNLRDAREDAMPSHEEGEEIVISLVEEDNSQAQEPQPTISTPMLAPGMKRKRRNANRDGPFYKKKE</sequence>
<dbReference type="AlphaFoldDB" id="A0A9P0GPK1"/>
<dbReference type="Proteomes" id="UP001153737">
    <property type="component" value="Chromosome 17"/>
</dbReference>